<dbReference type="Pfam" id="PF14978">
    <property type="entry name" value="MRP-63"/>
    <property type="match status" value="1"/>
</dbReference>
<protein>
    <recommendedName>
        <fullName evidence="3">Ribosomal protein 63, mitochondrial</fullName>
    </recommendedName>
</protein>
<dbReference type="GeneID" id="120901036"/>
<sequence length="104" mass="12253">MRLSVVNFFKKSVNGHIFRGKYRLVKRVTPRSTQTLIREYEQTEANMKLLLHPYLSKEQSSGHAKELGKKEQLVAKWRAEQLKMKPHVTIAERLAHLQVKNVWD</sequence>
<dbReference type="VEuPathDB" id="VectorBase:AARA009888"/>
<organism evidence="1 2">
    <name type="scientific">Anopheles arabiensis</name>
    <name type="common">Mosquito</name>
    <dbReference type="NCBI Taxonomy" id="7173"/>
    <lineage>
        <taxon>Eukaryota</taxon>
        <taxon>Metazoa</taxon>
        <taxon>Ecdysozoa</taxon>
        <taxon>Arthropoda</taxon>
        <taxon>Hexapoda</taxon>
        <taxon>Insecta</taxon>
        <taxon>Pterygota</taxon>
        <taxon>Neoptera</taxon>
        <taxon>Endopterygota</taxon>
        <taxon>Diptera</taxon>
        <taxon>Nematocera</taxon>
        <taxon>Culicoidea</taxon>
        <taxon>Culicidae</taxon>
        <taxon>Anophelinae</taxon>
        <taxon>Anopheles</taxon>
    </lineage>
</organism>
<evidence type="ECO:0000313" key="1">
    <source>
        <dbReference type="EnsemblMetazoa" id="AARA009888-PA"/>
    </source>
</evidence>
<dbReference type="Proteomes" id="UP000075840">
    <property type="component" value="Unassembled WGS sequence"/>
</dbReference>
<name>A0A182I8H8_ANOAR</name>
<dbReference type="EnsemblMetazoa" id="AARA009888-RA">
    <property type="protein sequence ID" value="AARA009888-PA"/>
    <property type="gene ID" value="AARA009888"/>
</dbReference>
<dbReference type="GO" id="GO:0003735">
    <property type="term" value="F:structural constituent of ribosome"/>
    <property type="evidence" value="ECO:0007669"/>
    <property type="project" value="TreeGrafter"/>
</dbReference>
<dbReference type="VEuPathDB" id="VectorBase:AARA21_001830"/>
<dbReference type="RefSeq" id="XP_040164698.1">
    <property type="nucleotide sequence ID" value="XM_040308764.1"/>
</dbReference>
<dbReference type="PANTHER" id="PTHR14520">
    <property type="entry name" value="MITOCHONDRIAL RIBOSOMAL PROTEIN 63"/>
    <property type="match status" value="1"/>
</dbReference>
<dbReference type="GO" id="GO:0005761">
    <property type="term" value="C:mitochondrial ribosome"/>
    <property type="evidence" value="ECO:0007669"/>
    <property type="project" value="InterPro"/>
</dbReference>
<reference evidence="1" key="1">
    <citation type="submission" date="2022-08" db="UniProtKB">
        <authorList>
            <consortium name="EnsemblMetazoa"/>
        </authorList>
    </citation>
    <scope>IDENTIFICATION</scope>
    <source>
        <strain evidence="1">Dongola</strain>
    </source>
</reference>
<dbReference type="KEGG" id="aara:120901036"/>
<proteinExistence type="predicted"/>
<dbReference type="InterPro" id="IPR016576">
    <property type="entry name" value="Ribosomal_mL63"/>
</dbReference>
<evidence type="ECO:0000313" key="2">
    <source>
        <dbReference type="Proteomes" id="UP000075840"/>
    </source>
</evidence>
<evidence type="ECO:0008006" key="3">
    <source>
        <dbReference type="Google" id="ProtNLM"/>
    </source>
</evidence>
<dbReference type="EMBL" id="APCN01003033">
    <property type="status" value="NOT_ANNOTATED_CDS"/>
    <property type="molecule type" value="Genomic_DNA"/>
</dbReference>
<dbReference type="AlphaFoldDB" id="A0A182I8H8"/>
<dbReference type="GO" id="GO:0032543">
    <property type="term" value="P:mitochondrial translation"/>
    <property type="evidence" value="ECO:0007669"/>
    <property type="project" value="TreeGrafter"/>
</dbReference>
<dbReference type="PIRSF" id="PIRSF011124">
    <property type="entry name" value="MRP63"/>
    <property type="match status" value="1"/>
</dbReference>
<accession>A0A182I8H8</accession>
<keyword evidence="2" id="KW-1185">Reference proteome</keyword>
<dbReference type="PANTHER" id="PTHR14520:SF4">
    <property type="entry name" value="LARGE RIBOSOMAL SUBUNIT PROTEIN ML63"/>
    <property type="match status" value="1"/>
</dbReference>